<evidence type="ECO:0000256" key="1">
    <source>
        <dbReference type="SAM" id="SignalP"/>
    </source>
</evidence>
<sequence>MNLKLSFRVLSFILAILLAISCESDEMEGIVQLKDHEYMPLHEGLYHIYAITETEYVNGPAGESTSYQLRMEITDSLPSAKGYFTYVIQLSTRSSADQAWVPSETWSALFNEREAIVQEGNISFVKLALPLAEDRTWDGNIYNAFGQENYTIGLYAQPLRVGNLNFTDAIEVIQRNETDPIVGNDVRNEIYVRGVGLVSRKVETIVYCSNNQSCIGQQIIESGVIKEQVLIEYGRL</sequence>
<accession>A0A401UDN6</accession>
<evidence type="ECO:0000313" key="3">
    <source>
        <dbReference type="Proteomes" id="UP000288227"/>
    </source>
</evidence>
<dbReference type="Proteomes" id="UP000288227">
    <property type="component" value="Unassembled WGS sequence"/>
</dbReference>
<dbReference type="RefSeq" id="WP_127123666.1">
    <property type="nucleotide sequence ID" value="NZ_BHXQ01000006.1"/>
</dbReference>
<proteinExistence type="predicted"/>
<dbReference type="EMBL" id="BHXQ01000006">
    <property type="protein sequence ID" value="GCC53018.1"/>
    <property type="molecule type" value="Genomic_DNA"/>
</dbReference>
<keyword evidence="1" id="KW-0732">Signal</keyword>
<dbReference type="AlphaFoldDB" id="A0A401UDN6"/>
<keyword evidence="3" id="KW-1185">Reference proteome</keyword>
<name>A0A401UDN6_9BACT</name>
<reference evidence="2 3" key="1">
    <citation type="submission" date="2018-11" db="EMBL/GenBank/DDBJ databases">
        <title>Chryseotalea sanarue gen. nov., sp., nov., a member of the family Cytophagaceae, isolated from a brackish lake in Hamamatsu Japan.</title>
        <authorList>
            <person name="Maejima Y."/>
            <person name="Iino T."/>
            <person name="Muraguchi Y."/>
            <person name="Fukuda K."/>
            <person name="Ohkuma M."/>
            <person name="Moriuchi R."/>
            <person name="Dohra H."/>
            <person name="Kimbara K."/>
            <person name="Shintani M."/>
        </authorList>
    </citation>
    <scope>NUCLEOTIDE SEQUENCE [LARGE SCALE GENOMIC DNA]</scope>
    <source>
        <strain evidence="2 3">Ys</strain>
    </source>
</reference>
<feature type="signal peptide" evidence="1">
    <location>
        <begin position="1"/>
        <end position="24"/>
    </location>
</feature>
<gene>
    <name evidence="2" type="ORF">SanaruYs_32590</name>
</gene>
<evidence type="ECO:0000313" key="2">
    <source>
        <dbReference type="EMBL" id="GCC53018.1"/>
    </source>
</evidence>
<feature type="chain" id="PRO_5019487353" evidence="1">
    <location>
        <begin position="25"/>
        <end position="236"/>
    </location>
</feature>
<dbReference type="OrthoDB" id="1467525at2"/>
<organism evidence="2 3">
    <name type="scientific">Chryseotalea sanaruensis</name>
    <dbReference type="NCBI Taxonomy" id="2482724"/>
    <lineage>
        <taxon>Bacteria</taxon>
        <taxon>Pseudomonadati</taxon>
        <taxon>Bacteroidota</taxon>
        <taxon>Cytophagia</taxon>
        <taxon>Cytophagales</taxon>
        <taxon>Chryseotaleaceae</taxon>
        <taxon>Chryseotalea</taxon>
    </lineage>
</organism>
<protein>
    <submittedName>
        <fullName evidence="2">Uncharacterized protein</fullName>
    </submittedName>
</protein>
<comment type="caution">
    <text evidence="2">The sequence shown here is derived from an EMBL/GenBank/DDBJ whole genome shotgun (WGS) entry which is preliminary data.</text>
</comment>
<dbReference type="PROSITE" id="PS51257">
    <property type="entry name" value="PROKAR_LIPOPROTEIN"/>
    <property type="match status" value="1"/>
</dbReference>